<evidence type="ECO:0000313" key="1">
    <source>
        <dbReference type="EMBL" id="BAK34732.1"/>
    </source>
</evidence>
<dbReference type="KEGG" id="mph:MLP_17180"/>
<reference evidence="1 2" key="1">
    <citation type="submission" date="2011-05" db="EMBL/GenBank/DDBJ databases">
        <title>Whole genome sequence of Microlunatus phosphovorus NM-1.</title>
        <authorList>
            <person name="Hosoyama A."/>
            <person name="Sasaki K."/>
            <person name="Harada T."/>
            <person name="Igarashi R."/>
            <person name="Kawakoshi A."/>
            <person name="Sasagawa M."/>
            <person name="Fukada J."/>
            <person name="Nakamura S."/>
            <person name="Katano Y."/>
            <person name="Hanada S."/>
            <person name="Kamagata Y."/>
            <person name="Nakamura N."/>
            <person name="Yamazaki S."/>
            <person name="Fujita N."/>
        </authorList>
    </citation>
    <scope>NUCLEOTIDE SEQUENCE [LARGE SCALE GENOMIC DNA]</scope>
    <source>
        <strain evidence="2">ATCC 700054 / DSM 10555 / JCM 9379 / NBRC 101784 / NCIMB 13414 / VKM Ac-1990 / NM-1</strain>
    </source>
</reference>
<dbReference type="EMBL" id="AP012204">
    <property type="protein sequence ID" value="BAK34732.1"/>
    <property type="molecule type" value="Genomic_DNA"/>
</dbReference>
<name>F5XS51_MICPN</name>
<proteinExistence type="predicted"/>
<dbReference type="Proteomes" id="UP000007947">
    <property type="component" value="Chromosome"/>
</dbReference>
<dbReference type="AlphaFoldDB" id="F5XS51"/>
<evidence type="ECO:0000313" key="2">
    <source>
        <dbReference type="Proteomes" id="UP000007947"/>
    </source>
</evidence>
<sequence length="42" mass="4560">MNRTPFRLISGSGIRAVSRLSQAVDAVRMPDSTAIWPGKMDA</sequence>
<keyword evidence="2" id="KW-1185">Reference proteome</keyword>
<organism evidence="1 2">
    <name type="scientific">Microlunatus phosphovorus (strain ATCC 700054 / DSM 10555 / JCM 9379 / NBRC 101784 / NCIMB 13414 / VKM Ac-1990 / NM-1)</name>
    <dbReference type="NCBI Taxonomy" id="1032480"/>
    <lineage>
        <taxon>Bacteria</taxon>
        <taxon>Bacillati</taxon>
        <taxon>Actinomycetota</taxon>
        <taxon>Actinomycetes</taxon>
        <taxon>Propionibacteriales</taxon>
        <taxon>Propionibacteriaceae</taxon>
        <taxon>Microlunatus</taxon>
    </lineage>
</organism>
<accession>F5XS51</accession>
<protein>
    <submittedName>
        <fullName evidence="1">Uncharacterized protein</fullName>
    </submittedName>
</protein>
<dbReference type="HOGENOM" id="CLU_3254118_0_0_11"/>
<gene>
    <name evidence="1" type="ordered locus">MLP_17180</name>
</gene>